<dbReference type="SUPFAM" id="SSF52833">
    <property type="entry name" value="Thioredoxin-like"/>
    <property type="match status" value="1"/>
</dbReference>
<proteinExistence type="predicted"/>
<accession>A0A8T3YLP9</accession>
<sequence>MDKYLKAFILTLVLLAGGIAVTRYIDDSRISGISRSLEEAALDSQSTQQLLLYESVFSDSGEICAVLPKTIDVQVLRIQKALSDLEAARAQSLFADYELLKRKYLNQNIELYLYIEKAIRGCGSYEVNPVLFFYSDRDYCADCISQGKVLDSMHAECPGMRVFAVPSDLGIPVVEVLKERYEVSSVPAIVVDGKKFEGLQAADSASPLRQALSCR</sequence>
<dbReference type="EMBL" id="JACQPB010000039">
    <property type="protein sequence ID" value="MBI4210620.1"/>
    <property type="molecule type" value="Genomic_DNA"/>
</dbReference>
<dbReference type="AlphaFoldDB" id="A0A8T3YLP9"/>
<name>A0A8T3YLP9_9ARCH</name>
<evidence type="ECO:0000313" key="1">
    <source>
        <dbReference type="EMBL" id="MBI4210620.1"/>
    </source>
</evidence>
<dbReference type="CDD" id="cd02947">
    <property type="entry name" value="TRX_family"/>
    <property type="match status" value="1"/>
</dbReference>
<comment type="caution">
    <text evidence="1">The sequence shown here is derived from an EMBL/GenBank/DDBJ whole genome shotgun (WGS) entry which is preliminary data.</text>
</comment>
<dbReference type="InterPro" id="IPR036249">
    <property type="entry name" value="Thioredoxin-like_sf"/>
</dbReference>
<organism evidence="1 2">
    <name type="scientific">Candidatus Iainarchaeum sp</name>
    <dbReference type="NCBI Taxonomy" id="3101447"/>
    <lineage>
        <taxon>Archaea</taxon>
        <taxon>Candidatus Iainarchaeota</taxon>
        <taxon>Candidatus Iainarchaeia</taxon>
        <taxon>Candidatus Iainarchaeales</taxon>
        <taxon>Candidatus Iainarchaeaceae</taxon>
        <taxon>Candidatus Iainarchaeum</taxon>
    </lineage>
</organism>
<evidence type="ECO:0000313" key="2">
    <source>
        <dbReference type="Proteomes" id="UP000732298"/>
    </source>
</evidence>
<dbReference type="Proteomes" id="UP000732298">
    <property type="component" value="Unassembled WGS sequence"/>
</dbReference>
<gene>
    <name evidence="1" type="ORF">HY544_03895</name>
</gene>
<protein>
    <submittedName>
        <fullName evidence="1">Thioredoxin family protein</fullName>
    </submittedName>
</protein>
<reference evidence="1" key="1">
    <citation type="submission" date="2020-07" db="EMBL/GenBank/DDBJ databases">
        <title>Huge and variable diversity of episymbiotic CPR bacteria and DPANN archaea in groundwater ecosystems.</title>
        <authorList>
            <person name="He C.Y."/>
            <person name="Keren R."/>
            <person name="Whittaker M."/>
            <person name="Farag I.F."/>
            <person name="Doudna J."/>
            <person name="Cate J.H.D."/>
            <person name="Banfield J.F."/>
        </authorList>
    </citation>
    <scope>NUCLEOTIDE SEQUENCE</scope>
    <source>
        <strain evidence="1">NC_groundwater_1296_Ag_S-0.2um_52_80</strain>
    </source>
</reference>